<sequence length="311" mass="30476">MAWSVAVLTLTLALSQAVAAQQTYFSTASDCTARCIQGTCSAFQESAYGCVCKAGYTGSACDHLQGSGSSAAPVQAPAGAGEAPLLAPTPATAALLDCGVGAHALYDNGTAYCNCDGTGTTGVNCEIPVATPTPAPAPGPAAAVAANTPASGPYFAPAMGPSLAAMGVPPVSSASTGSCPQGSFGCTVCSDGVYCLNGGRCASSLAGGCECVAVGSLLYGGPNCQTPAGTISNNSPSAGQTTTSSSNPVQKTDPTGHHVSGVGVAIIVIVVLAVVAGIVAAFAFYKARGRTSKFDRFADQPEIFRGAVTNL</sequence>
<evidence type="ECO:0000256" key="3">
    <source>
        <dbReference type="SAM" id="Phobius"/>
    </source>
</evidence>
<feature type="domain" description="EGF-like" evidence="5">
    <location>
        <begin position="27"/>
        <end position="62"/>
    </location>
</feature>
<evidence type="ECO:0000256" key="1">
    <source>
        <dbReference type="PROSITE-ProRule" id="PRU00076"/>
    </source>
</evidence>
<name>A0AAW1Q5A9_9CHLO</name>
<dbReference type="SUPFAM" id="SSF57196">
    <property type="entry name" value="EGF/Laminin"/>
    <property type="match status" value="1"/>
</dbReference>
<protein>
    <recommendedName>
        <fullName evidence="5">EGF-like domain-containing protein</fullName>
    </recommendedName>
</protein>
<keyword evidence="3" id="KW-0812">Transmembrane</keyword>
<evidence type="ECO:0000313" key="7">
    <source>
        <dbReference type="Proteomes" id="UP001438707"/>
    </source>
</evidence>
<feature type="disulfide bond" evidence="1">
    <location>
        <begin position="52"/>
        <end position="61"/>
    </location>
</feature>
<dbReference type="AlphaFoldDB" id="A0AAW1Q5A9"/>
<comment type="caution">
    <text evidence="6">The sequence shown here is derived from an EMBL/GenBank/DDBJ whole genome shotgun (WGS) entry which is preliminary data.</text>
</comment>
<dbReference type="PROSITE" id="PS01186">
    <property type="entry name" value="EGF_2"/>
    <property type="match status" value="1"/>
</dbReference>
<keyword evidence="4" id="KW-0732">Signal</keyword>
<reference evidence="6 7" key="1">
    <citation type="journal article" date="2024" name="Nat. Commun.">
        <title>Phylogenomics reveals the evolutionary origins of lichenization in chlorophyte algae.</title>
        <authorList>
            <person name="Puginier C."/>
            <person name="Libourel C."/>
            <person name="Otte J."/>
            <person name="Skaloud P."/>
            <person name="Haon M."/>
            <person name="Grisel S."/>
            <person name="Petersen M."/>
            <person name="Berrin J.G."/>
            <person name="Delaux P.M."/>
            <person name="Dal Grande F."/>
            <person name="Keller J."/>
        </authorList>
    </citation>
    <scope>NUCLEOTIDE SEQUENCE [LARGE SCALE GENOMIC DNA]</scope>
    <source>
        <strain evidence="6 7">SAG 2145</strain>
    </source>
</reference>
<keyword evidence="1" id="KW-1015">Disulfide bond</keyword>
<feature type="region of interest" description="Disordered" evidence="2">
    <location>
        <begin position="230"/>
        <end position="255"/>
    </location>
</feature>
<keyword evidence="1" id="KW-0245">EGF-like domain</keyword>
<proteinExistence type="predicted"/>
<gene>
    <name evidence="6" type="ORF">WJX74_001357</name>
</gene>
<organism evidence="6 7">
    <name type="scientific">Apatococcus lobatus</name>
    <dbReference type="NCBI Taxonomy" id="904363"/>
    <lineage>
        <taxon>Eukaryota</taxon>
        <taxon>Viridiplantae</taxon>
        <taxon>Chlorophyta</taxon>
        <taxon>core chlorophytes</taxon>
        <taxon>Trebouxiophyceae</taxon>
        <taxon>Chlorellales</taxon>
        <taxon>Chlorellaceae</taxon>
        <taxon>Apatococcus</taxon>
    </lineage>
</organism>
<feature type="signal peptide" evidence="4">
    <location>
        <begin position="1"/>
        <end position="20"/>
    </location>
</feature>
<dbReference type="PROSITE" id="PS50026">
    <property type="entry name" value="EGF_3"/>
    <property type="match status" value="1"/>
</dbReference>
<dbReference type="EMBL" id="JALJOS010000069">
    <property type="protein sequence ID" value="KAK9817455.1"/>
    <property type="molecule type" value="Genomic_DNA"/>
</dbReference>
<feature type="chain" id="PRO_5043587252" description="EGF-like domain-containing protein" evidence="4">
    <location>
        <begin position="21"/>
        <end position="311"/>
    </location>
</feature>
<evidence type="ECO:0000256" key="2">
    <source>
        <dbReference type="SAM" id="MobiDB-lite"/>
    </source>
</evidence>
<feature type="transmembrane region" description="Helical" evidence="3">
    <location>
        <begin position="262"/>
        <end position="285"/>
    </location>
</feature>
<dbReference type="InterPro" id="IPR000742">
    <property type="entry name" value="EGF"/>
</dbReference>
<keyword evidence="3" id="KW-1133">Transmembrane helix</keyword>
<evidence type="ECO:0000259" key="5">
    <source>
        <dbReference type="PROSITE" id="PS50026"/>
    </source>
</evidence>
<dbReference type="Proteomes" id="UP001438707">
    <property type="component" value="Unassembled WGS sequence"/>
</dbReference>
<keyword evidence="3" id="KW-0472">Membrane</keyword>
<dbReference type="SMART" id="SM00181">
    <property type="entry name" value="EGF"/>
    <property type="match status" value="3"/>
</dbReference>
<dbReference type="PROSITE" id="PS00022">
    <property type="entry name" value="EGF_1"/>
    <property type="match status" value="1"/>
</dbReference>
<evidence type="ECO:0000256" key="4">
    <source>
        <dbReference type="SAM" id="SignalP"/>
    </source>
</evidence>
<comment type="caution">
    <text evidence="1">Lacks conserved residue(s) required for the propagation of feature annotation.</text>
</comment>
<keyword evidence="7" id="KW-1185">Reference proteome</keyword>
<accession>A0AAW1Q5A9</accession>
<evidence type="ECO:0000313" key="6">
    <source>
        <dbReference type="EMBL" id="KAK9817455.1"/>
    </source>
</evidence>
<dbReference type="Gene3D" id="2.10.25.10">
    <property type="entry name" value="Laminin"/>
    <property type="match status" value="1"/>
</dbReference>
<feature type="compositionally biased region" description="Polar residues" evidence="2">
    <location>
        <begin position="230"/>
        <end position="253"/>
    </location>
</feature>